<evidence type="ECO:0000313" key="3">
    <source>
        <dbReference type="Proteomes" id="UP001211907"/>
    </source>
</evidence>
<feature type="region of interest" description="Disordered" evidence="1">
    <location>
        <begin position="1"/>
        <end position="37"/>
    </location>
</feature>
<dbReference type="EMBL" id="JADGJH010000432">
    <property type="protein sequence ID" value="KAJ3129234.1"/>
    <property type="molecule type" value="Genomic_DNA"/>
</dbReference>
<protein>
    <submittedName>
        <fullName evidence="2">Uncharacterized protein</fullName>
    </submittedName>
</protein>
<sequence length="110" mass="11554">MVATRNIGKRASSGSSTATTVATKKTKRSSPTVTLPANTKIPFSVDELTSKKEALNKVAAPKPAPNLKLVTPVVKTAIVISVGSLKKAFSSPLKNQKRLTSPVRKRPSSG</sequence>
<evidence type="ECO:0000256" key="1">
    <source>
        <dbReference type="SAM" id="MobiDB-lite"/>
    </source>
</evidence>
<name>A0AAD5XJL1_9FUNG</name>
<organism evidence="2 3">
    <name type="scientific">Physocladia obscura</name>
    <dbReference type="NCBI Taxonomy" id="109957"/>
    <lineage>
        <taxon>Eukaryota</taxon>
        <taxon>Fungi</taxon>
        <taxon>Fungi incertae sedis</taxon>
        <taxon>Chytridiomycota</taxon>
        <taxon>Chytridiomycota incertae sedis</taxon>
        <taxon>Chytridiomycetes</taxon>
        <taxon>Chytridiales</taxon>
        <taxon>Chytriomycetaceae</taxon>
        <taxon>Physocladia</taxon>
    </lineage>
</organism>
<feature type="region of interest" description="Disordered" evidence="1">
    <location>
        <begin position="90"/>
        <end position="110"/>
    </location>
</feature>
<accession>A0AAD5XJL1</accession>
<feature type="compositionally biased region" description="Low complexity" evidence="1">
    <location>
        <begin position="9"/>
        <end position="23"/>
    </location>
</feature>
<reference evidence="2" key="1">
    <citation type="submission" date="2020-05" db="EMBL/GenBank/DDBJ databases">
        <title>Phylogenomic resolution of chytrid fungi.</title>
        <authorList>
            <person name="Stajich J.E."/>
            <person name="Amses K."/>
            <person name="Simmons R."/>
            <person name="Seto K."/>
            <person name="Myers J."/>
            <person name="Bonds A."/>
            <person name="Quandt C.A."/>
            <person name="Barry K."/>
            <person name="Liu P."/>
            <person name="Grigoriev I."/>
            <person name="Longcore J.E."/>
            <person name="James T.Y."/>
        </authorList>
    </citation>
    <scope>NUCLEOTIDE SEQUENCE</scope>
    <source>
        <strain evidence="2">JEL0513</strain>
    </source>
</reference>
<comment type="caution">
    <text evidence="2">The sequence shown here is derived from an EMBL/GenBank/DDBJ whole genome shotgun (WGS) entry which is preliminary data.</text>
</comment>
<dbReference type="AlphaFoldDB" id="A0AAD5XJL1"/>
<evidence type="ECO:0000313" key="2">
    <source>
        <dbReference type="EMBL" id="KAJ3129234.1"/>
    </source>
</evidence>
<gene>
    <name evidence="2" type="ORF">HK100_008763</name>
</gene>
<dbReference type="Proteomes" id="UP001211907">
    <property type="component" value="Unassembled WGS sequence"/>
</dbReference>
<proteinExistence type="predicted"/>
<keyword evidence="3" id="KW-1185">Reference proteome</keyword>